<gene>
    <name evidence="4" type="primary">LOC119632191</name>
</gene>
<keyword evidence="1" id="KW-0175">Coiled coil</keyword>
<dbReference type="KEGG" id="gfs:119632191"/>
<evidence type="ECO:0000256" key="1">
    <source>
        <dbReference type="SAM" id="Coils"/>
    </source>
</evidence>
<accession>A0A8U0W6Q6</accession>
<protein>
    <submittedName>
        <fullName evidence="4">Uncharacterized protein LOC119632191</fullName>
    </submittedName>
</protein>
<sequence>MGCASSTQPLITTAGSEMLKAATNAVSDATKTAEGAVQGVKDTLGKNLIAVKENADNVMQDVKHEVDQTVREKAEMLEEAKNSLLSKLHLGQQTDAIADNSNDNGNCNGVSDASTLDVAKIGETEILNITEKMNTTTSVQSAINRRSENVLMRNDSEADSLRTSTPEPEIEQALANVSVDDDNVSPPTPKPHFAELEKLTEESNQQQQQRQQQQQLANVLTDSMPTTTTAADSIIIKEANNSEKEHVLAEQVTLLSDKTNKNTNNSSTEQLIIRKQRALGQGQGQGLQRHRPTTTEWERNADLLATLRKFNSHIANKHGNNLTRLPHSQCNGRRDGYHNENNDACDNLCNCLGSPLNIQSSSNMMHERRTASSDKEYSNGFANLTTGRKFDYNYNRQRFSVSLQTAVVAIS</sequence>
<proteinExistence type="predicted"/>
<name>A0A8U0W6Q6_9MUSC</name>
<keyword evidence="3" id="KW-1185">Reference proteome</keyword>
<dbReference type="Proteomes" id="UP000092443">
    <property type="component" value="Unplaced"/>
</dbReference>
<evidence type="ECO:0000313" key="4">
    <source>
        <dbReference type="RefSeq" id="XP_037880927.1"/>
    </source>
</evidence>
<feature type="region of interest" description="Disordered" evidence="2">
    <location>
        <begin position="146"/>
        <end position="168"/>
    </location>
</feature>
<dbReference type="RefSeq" id="XP_037880927.1">
    <property type="nucleotide sequence ID" value="XM_038024999.1"/>
</dbReference>
<dbReference type="AlphaFoldDB" id="A0A8U0W6Q6"/>
<feature type="coiled-coil region" evidence="1">
    <location>
        <begin position="52"/>
        <end position="79"/>
    </location>
</feature>
<evidence type="ECO:0000313" key="3">
    <source>
        <dbReference type="Proteomes" id="UP000092443"/>
    </source>
</evidence>
<reference evidence="4" key="1">
    <citation type="submission" date="2025-08" db="UniProtKB">
        <authorList>
            <consortium name="RefSeq"/>
        </authorList>
    </citation>
    <scope>IDENTIFICATION</scope>
    <source>
        <tissue evidence="4">Whole body pupa</tissue>
    </source>
</reference>
<dbReference type="GeneID" id="119632191"/>
<evidence type="ECO:0000256" key="2">
    <source>
        <dbReference type="SAM" id="MobiDB-lite"/>
    </source>
</evidence>
<organism evidence="3 4">
    <name type="scientific">Glossina fuscipes</name>
    <dbReference type="NCBI Taxonomy" id="7396"/>
    <lineage>
        <taxon>Eukaryota</taxon>
        <taxon>Metazoa</taxon>
        <taxon>Ecdysozoa</taxon>
        <taxon>Arthropoda</taxon>
        <taxon>Hexapoda</taxon>
        <taxon>Insecta</taxon>
        <taxon>Pterygota</taxon>
        <taxon>Neoptera</taxon>
        <taxon>Endopterygota</taxon>
        <taxon>Diptera</taxon>
        <taxon>Brachycera</taxon>
        <taxon>Muscomorpha</taxon>
        <taxon>Hippoboscoidea</taxon>
        <taxon>Glossinidae</taxon>
        <taxon>Glossina</taxon>
    </lineage>
</organism>